<gene>
    <name evidence="1" type="ordered locus">Amet_2123</name>
</gene>
<dbReference type="Proteomes" id="UP000001572">
    <property type="component" value="Chromosome"/>
</dbReference>
<keyword evidence="2" id="KW-1185">Reference proteome</keyword>
<evidence type="ECO:0000313" key="1">
    <source>
        <dbReference type="EMBL" id="ABR48282.1"/>
    </source>
</evidence>
<accession>A6TQ14</accession>
<organism evidence="1 2">
    <name type="scientific">Alkaliphilus metalliredigens (strain QYMF)</name>
    <dbReference type="NCBI Taxonomy" id="293826"/>
    <lineage>
        <taxon>Bacteria</taxon>
        <taxon>Bacillati</taxon>
        <taxon>Bacillota</taxon>
        <taxon>Clostridia</taxon>
        <taxon>Peptostreptococcales</taxon>
        <taxon>Natronincolaceae</taxon>
        <taxon>Alkaliphilus</taxon>
    </lineage>
</organism>
<protein>
    <submittedName>
        <fullName evidence="1">Uncharacterized protein</fullName>
    </submittedName>
</protein>
<dbReference type="AlphaFoldDB" id="A6TQ14"/>
<dbReference type="KEGG" id="amt:Amet_2123"/>
<dbReference type="HOGENOM" id="CLU_2178261_0_0_9"/>
<evidence type="ECO:0000313" key="2">
    <source>
        <dbReference type="Proteomes" id="UP000001572"/>
    </source>
</evidence>
<dbReference type="EMBL" id="CP000724">
    <property type="protein sequence ID" value="ABR48282.1"/>
    <property type="molecule type" value="Genomic_DNA"/>
</dbReference>
<proteinExistence type="predicted"/>
<reference evidence="2" key="1">
    <citation type="journal article" date="2016" name="Genome Announc.">
        <title>Complete genome sequence of Alkaliphilus metalliredigens strain QYMF, an alkaliphilic and metal-reducing bacterium isolated from borax-contaminated leachate ponds.</title>
        <authorList>
            <person name="Hwang C."/>
            <person name="Copeland A."/>
            <person name="Lucas S."/>
            <person name="Lapidus A."/>
            <person name="Barry K."/>
            <person name="Detter J.C."/>
            <person name="Glavina Del Rio T."/>
            <person name="Hammon N."/>
            <person name="Israni S."/>
            <person name="Dalin E."/>
            <person name="Tice H."/>
            <person name="Pitluck S."/>
            <person name="Chertkov O."/>
            <person name="Brettin T."/>
            <person name="Bruce D."/>
            <person name="Han C."/>
            <person name="Schmutz J."/>
            <person name="Larimer F."/>
            <person name="Land M.L."/>
            <person name="Hauser L."/>
            <person name="Kyrpides N."/>
            <person name="Mikhailova N."/>
            <person name="Ye Q."/>
            <person name="Zhou J."/>
            <person name="Richardson P."/>
            <person name="Fields M.W."/>
        </authorList>
    </citation>
    <scope>NUCLEOTIDE SEQUENCE [LARGE SCALE GENOMIC DNA]</scope>
    <source>
        <strain evidence="2">QYMF</strain>
    </source>
</reference>
<sequence>MYAKKGGDFVKKETAQVNEQLEENNRKKLITLLTGRVQPIVELLTSAQLLVKMMGTNIHLCPHCKKGYMLSQHDLVLAMVDTSYFFTNCMFFFNPPLGRGHYDFFLVIY</sequence>
<name>A6TQ14_ALKMQ</name>